<evidence type="ECO:0000256" key="16">
    <source>
        <dbReference type="ARBA" id="ARBA00023180"/>
    </source>
</evidence>
<dbReference type="GO" id="GO:0007155">
    <property type="term" value="P:cell adhesion"/>
    <property type="evidence" value="ECO:0007669"/>
    <property type="project" value="UniProtKB-KW"/>
</dbReference>
<evidence type="ECO:0000256" key="19">
    <source>
        <dbReference type="ARBA" id="ARBA00029928"/>
    </source>
</evidence>
<keyword evidence="8 26" id="KW-0812">Transmembrane</keyword>
<evidence type="ECO:0000256" key="9">
    <source>
        <dbReference type="ARBA" id="ARBA00022729"/>
    </source>
</evidence>
<dbReference type="OMA" id="TQHENCA"/>
<dbReference type="Gene3D" id="3.10.100.10">
    <property type="entry name" value="Mannose-Binding Protein A, subunit A"/>
    <property type="match status" value="1"/>
</dbReference>
<dbReference type="AlphaFoldDB" id="A0A3P8SLI5"/>
<feature type="compositionally biased region" description="Basic and acidic residues" evidence="25">
    <location>
        <begin position="326"/>
        <end position="346"/>
    </location>
</feature>
<evidence type="ECO:0000256" key="15">
    <source>
        <dbReference type="ARBA" id="ARBA00023170"/>
    </source>
</evidence>
<dbReference type="GeneTree" id="ENSGT00530000063822"/>
<keyword evidence="5" id="KW-1003">Cell membrane</keyword>
<evidence type="ECO:0000256" key="23">
    <source>
        <dbReference type="ARBA" id="ARBA00032917"/>
    </source>
</evidence>
<evidence type="ECO:0000256" key="4">
    <source>
        <dbReference type="ARBA" id="ARBA00020474"/>
    </source>
</evidence>
<evidence type="ECO:0000256" key="14">
    <source>
        <dbReference type="ARBA" id="ARBA00023157"/>
    </source>
</evidence>
<evidence type="ECO:0000256" key="22">
    <source>
        <dbReference type="ARBA" id="ARBA00032514"/>
    </source>
</evidence>
<dbReference type="Ensembl" id="ENSAPET00000013385.1">
    <property type="protein sequence ID" value="ENSAPEP00000013037.1"/>
    <property type="gene ID" value="ENSAPEG00000009285.1"/>
</dbReference>
<dbReference type="SUPFAM" id="SSF56436">
    <property type="entry name" value="C-type lectin-like"/>
    <property type="match status" value="1"/>
</dbReference>
<dbReference type="InterPro" id="IPR001231">
    <property type="entry name" value="CD44_antigen"/>
</dbReference>
<feature type="compositionally biased region" description="Basic and acidic residues" evidence="25">
    <location>
        <begin position="400"/>
        <end position="413"/>
    </location>
</feature>
<reference evidence="28" key="2">
    <citation type="submission" date="2025-08" db="UniProtKB">
        <authorList>
            <consortium name="Ensembl"/>
        </authorList>
    </citation>
    <scope>IDENTIFICATION</scope>
</reference>
<comment type="caution">
    <text evidence="24">Lacks conserved residue(s) required for the propagation of feature annotation.</text>
</comment>
<evidence type="ECO:0000256" key="2">
    <source>
        <dbReference type="ARBA" id="ARBA00004251"/>
    </source>
</evidence>
<dbReference type="GO" id="GO:0005576">
    <property type="term" value="C:extracellular region"/>
    <property type="evidence" value="ECO:0007669"/>
    <property type="project" value="UniProtKB-SubCell"/>
</dbReference>
<evidence type="ECO:0000256" key="7">
    <source>
        <dbReference type="ARBA" id="ARBA00022553"/>
    </source>
</evidence>
<evidence type="ECO:0000256" key="17">
    <source>
        <dbReference type="ARBA" id="ARBA00023273"/>
    </source>
</evidence>
<evidence type="ECO:0000256" key="3">
    <source>
        <dbReference type="ARBA" id="ARBA00004613"/>
    </source>
</evidence>
<evidence type="ECO:0000256" key="24">
    <source>
        <dbReference type="PROSITE-ProRule" id="PRU00323"/>
    </source>
</evidence>
<evidence type="ECO:0000256" key="26">
    <source>
        <dbReference type="SAM" id="Phobius"/>
    </source>
</evidence>
<keyword evidence="15" id="KW-0675">Receptor</keyword>
<evidence type="ECO:0000256" key="18">
    <source>
        <dbReference type="ARBA" id="ARBA00029917"/>
    </source>
</evidence>
<reference evidence="28 29" key="1">
    <citation type="submission" date="2018-03" db="EMBL/GenBank/DDBJ databases">
        <title>Finding Nemo's genes: A chromosome-scale reference assembly of the genome of the orange clownfish Amphiprion percula.</title>
        <authorList>
            <person name="Lehmann R."/>
        </authorList>
    </citation>
    <scope>NUCLEOTIDE SEQUENCE</scope>
</reference>
<dbReference type="Proteomes" id="UP000265080">
    <property type="component" value="Chromosome 4"/>
</dbReference>
<evidence type="ECO:0000256" key="5">
    <source>
        <dbReference type="ARBA" id="ARBA00022475"/>
    </source>
</evidence>
<organism evidence="28 29">
    <name type="scientific">Amphiprion percula</name>
    <name type="common">Orange clownfish</name>
    <name type="synonym">Lutjanus percula</name>
    <dbReference type="NCBI Taxonomy" id="161767"/>
    <lineage>
        <taxon>Eukaryota</taxon>
        <taxon>Metazoa</taxon>
        <taxon>Chordata</taxon>
        <taxon>Craniata</taxon>
        <taxon>Vertebrata</taxon>
        <taxon>Euteleostomi</taxon>
        <taxon>Actinopterygii</taxon>
        <taxon>Neopterygii</taxon>
        <taxon>Teleostei</taxon>
        <taxon>Neoteleostei</taxon>
        <taxon>Acanthomorphata</taxon>
        <taxon>Ovalentaria</taxon>
        <taxon>Pomacentridae</taxon>
        <taxon>Amphiprion</taxon>
    </lineage>
</organism>
<feature type="region of interest" description="Disordered" evidence="25">
    <location>
        <begin position="522"/>
        <end position="541"/>
    </location>
</feature>
<dbReference type="InterPro" id="IPR000538">
    <property type="entry name" value="Link_dom"/>
</dbReference>
<evidence type="ECO:0000256" key="1">
    <source>
        <dbReference type="ARBA" id="ARBA00004105"/>
    </source>
</evidence>
<feature type="transmembrane region" description="Helical" evidence="26">
    <location>
        <begin position="446"/>
        <end position="467"/>
    </location>
</feature>
<evidence type="ECO:0000256" key="12">
    <source>
        <dbReference type="ARBA" id="ARBA00022989"/>
    </source>
</evidence>
<protein>
    <recommendedName>
        <fullName evidence="4">CD44 antigen</fullName>
    </recommendedName>
    <alternativeName>
        <fullName evidence="22">GP90 lymphocyte homing/adhesion receptor</fullName>
    </alternativeName>
    <alternativeName>
        <fullName evidence="21">HUTCH-I</fullName>
    </alternativeName>
    <alternativeName>
        <fullName evidence="23">Hermes antigen</fullName>
    </alternativeName>
    <alternativeName>
        <fullName evidence="20">Hyaluronate receptor</fullName>
    </alternativeName>
    <alternativeName>
        <fullName evidence="18">Phagocytic glycoprotein 1</fullName>
    </alternativeName>
    <alternativeName>
        <fullName evidence="19">Phagocytic glycoprotein I</fullName>
    </alternativeName>
</protein>
<dbReference type="SMART" id="SM00445">
    <property type="entry name" value="LINK"/>
    <property type="match status" value="1"/>
</dbReference>
<keyword evidence="17" id="KW-0966">Cell projection</keyword>
<dbReference type="GO" id="GO:0006954">
    <property type="term" value="P:inflammatory response"/>
    <property type="evidence" value="ECO:0007669"/>
    <property type="project" value="TreeGrafter"/>
</dbReference>
<dbReference type="PROSITE" id="PS50963">
    <property type="entry name" value="LINK_2"/>
    <property type="match status" value="1"/>
</dbReference>
<evidence type="ECO:0000256" key="11">
    <source>
        <dbReference type="ARBA" id="ARBA00022974"/>
    </source>
</evidence>
<dbReference type="GO" id="GO:0004896">
    <property type="term" value="F:cytokine receptor activity"/>
    <property type="evidence" value="ECO:0007669"/>
    <property type="project" value="TreeGrafter"/>
</dbReference>
<feature type="region of interest" description="Disordered" evidence="25">
    <location>
        <begin position="256"/>
        <end position="440"/>
    </location>
</feature>
<keyword evidence="9" id="KW-0732">Signal</keyword>
<dbReference type="Pfam" id="PF00193">
    <property type="entry name" value="Xlink"/>
    <property type="match status" value="1"/>
</dbReference>
<keyword evidence="16" id="KW-0325">Glycoprotein</keyword>
<feature type="disulfide bond" evidence="24">
    <location>
        <begin position="191"/>
        <end position="212"/>
    </location>
</feature>
<dbReference type="PRINTS" id="PR00658">
    <property type="entry name" value="CD44"/>
</dbReference>
<dbReference type="InterPro" id="IPR043210">
    <property type="entry name" value="CD44_antigen-like"/>
</dbReference>
<evidence type="ECO:0000256" key="21">
    <source>
        <dbReference type="ARBA" id="ARBA00031823"/>
    </source>
</evidence>
<evidence type="ECO:0000256" key="25">
    <source>
        <dbReference type="SAM" id="MobiDB-lite"/>
    </source>
</evidence>
<accession>A0A3P8SLI5</accession>
<dbReference type="GO" id="GO:0070374">
    <property type="term" value="P:positive regulation of ERK1 and ERK2 cascade"/>
    <property type="evidence" value="ECO:0007669"/>
    <property type="project" value="TreeGrafter"/>
</dbReference>
<reference evidence="28" key="3">
    <citation type="submission" date="2025-09" db="UniProtKB">
        <authorList>
            <consortium name="Ensembl"/>
        </authorList>
    </citation>
    <scope>IDENTIFICATION</scope>
</reference>
<evidence type="ECO:0000313" key="29">
    <source>
        <dbReference type="Proteomes" id="UP000265080"/>
    </source>
</evidence>
<dbReference type="GO" id="GO:0016323">
    <property type="term" value="C:basolateral plasma membrane"/>
    <property type="evidence" value="ECO:0007669"/>
    <property type="project" value="TreeGrafter"/>
</dbReference>
<keyword evidence="11" id="KW-0654">Proteoglycan</keyword>
<evidence type="ECO:0000256" key="8">
    <source>
        <dbReference type="ARBA" id="ARBA00022692"/>
    </source>
</evidence>
<sequence length="541" mass="58514">MNHSSPSTCVTPASVSLGQRIEKLEQNLSQLQQLPDTHSNSPPQYQASRSLSYFFSQFLNFFFETALSLIYSLSHTHRQTHTTRHSWQKGRQDHRRNCYTPLLLSQPSPDALPRMWTLLLGVIFGLLASSRSEILQVNSRSCSYAGVFLVEGASRHSLTFSMAFKVCEQLSSTLASLDQLKQAYEKNMETCRNGWNNNGSTAILRHTPHENCAKNMTGLITHSRIEEGDRYDAYCYDETDGPEKNCSKAFTINEQLPSDEPAEPSAQPEALTPAEGEEGPETTPKSQPEDATESEAGHTTAAPGEGAPGEEEEAATPSATGVTTEVRTEEPEDPTKDLPVKEDSFGRGENSSVGPIFPTGDFDLAAGSGMQPPVSGDDGISPTAPVGAPEEAKPSIVNERPNEKIESDGDVAKSDPPQQRPNGKGRVMGDVAPGNNKDESGGSSNWLVIIGVIVAVAAILLVCAAVAKRKSWCGRQQTLMITSKDGGEGNGAAASASSSHNQEREQEMVTLMNKEKIQENGNTEEFTVITLEESTDKEQLA</sequence>
<keyword evidence="6" id="KW-0964">Secreted</keyword>
<dbReference type="PANTHER" id="PTHR10225">
    <property type="entry name" value="HYALURONAN RECEPTOR"/>
    <property type="match status" value="1"/>
</dbReference>
<dbReference type="InterPro" id="IPR016187">
    <property type="entry name" value="CTDL_fold"/>
</dbReference>
<feature type="domain" description="Link" evidence="27">
    <location>
        <begin position="146"/>
        <end position="237"/>
    </location>
</feature>
<keyword evidence="29" id="KW-1185">Reference proteome</keyword>
<evidence type="ECO:0000256" key="20">
    <source>
        <dbReference type="ARBA" id="ARBA00031179"/>
    </source>
</evidence>
<evidence type="ECO:0000313" key="28">
    <source>
        <dbReference type="Ensembl" id="ENSAPEP00000013037.1"/>
    </source>
</evidence>
<dbReference type="GO" id="GO:0005902">
    <property type="term" value="C:microvillus"/>
    <property type="evidence" value="ECO:0007669"/>
    <property type="project" value="UniProtKB-SubCell"/>
</dbReference>
<proteinExistence type="predicted"/>
<evidence type="ECO:0000256" key="13">
    <source>
        <dbReference type="ARBA" id="ARBA00023136"/>
    </source>
</evidence>
<evidence type="ECO:0000259" key="27">
    <source>
        <dbReference type="PROSITE" id="PS50963"/>
    </source>
</evidence>
<dbReference type="GO" id="GO:0005540">
    <property type="term" value="F:hyaluronic acid binding"/>
    <property type="evidence" value="ECO:0007669"/>
    <property type="project" value="InterPro"/>
</dbReference>
<evidence type="ECO:0000256" key="10">
    <source>
        <dbReference type="ARBA" id="ARBA00022889"/>
    </source>
</evidence>
<keyword evidence="12 26" id="KW-1133">Transmembrane helix</keyword>
<dbReference type="STRING" id="161767.ENSAPEP00000013037"/>
<keyword evidence="13 26" id="KW-0472">Membrane</keyword>
<dbReference type="GO" id="GO:0035692">
    <property type="term" value="C:macrophage migration inhibitory factor receptor complex"/>
    <property type="evidence" value="ECO:0007669"/>
    <property type="project" value="TreeGrafter"/>
</dbReference>
<evidence type="ECO:0000256" key="6">
    <source>
        <dbReference type="ARBA" id="ARBA00022525"/>
    </source>
</evidence>
<dbReference type="InterPro" id="IPR016186">
    <property type="entry name" value="C-type_lectin-like/link_sf"/>
</dbReference>
<keyword evidence="14 24" id="KW-1015">Disulfide bond</keyword>
<comment type="subcellular location">
    <subcellularLocation>
        <location evidence="2">Cell membrane</location>
        <topology evidence="2">Single-pass type I membrane protein</topology>
    </subcellularLocation>
    <subcellularLocation>
        <location evidence="1">Cell projection</location>
        <location evidence="1">Microvillus</location>
    </subcellularLocation>
    <subcellularLocation>
        <location evidence="3">Secreted</location>
    </subcellularLocation>
</comment>
<dbReference type="PANTHER" id="PTHR10225:SF6">
    <property type="entry name" value="CD44 ANTIGEN"/>
    <property type="match status" value="1"/>
</dbReference>
<name>A0A3P8SLI5_AMPPE</name>
<keyword evidence="7" id="KW-0597">Phosphoprotein</keyword>
<keyword evidence="10" id="KW-0130">Cell adhesion</keyword>
<feature type="region of interest" description="Disordered" evidence="25">
    <location>
        <begin position="484"/>
        <end position="507"/>
    </location>
</feature>